<comment type="caution">
    <text evidence="2">The sequence shown here is derived from an EMBL/GenBank/DDBJ whole genome shotgun (WGS) entry which is preliminary data.</text>
</comment>
<dbReference type="AlphaFoldDB" id="A0A5A7N271"/>
<evidence type="ECO:0000313" key="2">
    <source>
        <dbReference type="EMBL" id="GER02381.1"/>
    </source>
</evidence>
<dbReference type="Proteomes" id="UP000324996">
    <property type="component" value="Unassembled WGS sequence"/>
</dbReference>
<sequence>MGLNTAPNITAALLADGIAPQLPVAVIENGTRPDERRFYGPLRDLPDLVTRHAIKSPALILIGAVVPLARDWSQNRSASSSPEFHDPVAAALSVATLALAG</sequence>
<dbReference type="GO" id="GO:0004851">
    <property type="term" value="F:uroporphyrin-III C-methyltransferase activity"/>
    <property type="evidence" value="ECO:0007669"/>
    <property type="project" value="TreeGrafter"/>
</dbReference>
<name>A0A5A7N271_9PROT</name>
<dbReference type="Gene3D" id="3.30.950.10">
    <property type="entry name" value="Methyltransferase, Cobalt-precorrin-4 Transmethylase, Domain 2"/>
    <property type="match status" value="1"/>
</dbReference>
<protein>
    <recommendedName>
        <fullName evidence="4">Tetrapyrrole methylase domain-containing protein</fullName>
    </recommendedName>
</protein>
<keyword evidence="1" id="KW-0627">Porphyrin biosynthesis</keyword>
<keyword evidence="3" id="KW-1185">Reference proteome</keyword>
<evidence type="ECO:0000313" key="3">
    <source>
        <dbReference type="Proteomes" id="UP000324996"/>
    </source>
</evidence>
<evidence type="ECO:0008006" key="4">
    <source>
        <dbReference type="Google" id="ProtNLM"/>
    </source>
</evidence>
<reference evidence="2 3" key="1">
    <citation type="submission" date="2019-09" db="EMBL/GenBank/DDBJ databases">
        <title>NBRP : Genome information of microbial organism related human and environment.</title>
        <authorList>
            <person name="Hattori M."/>
            <person name="Oshima K."/>
            <person name="Inaba H."/>
            <person name="Suda W."/>
            <person name="Sakamoto M."/>
            <person name="Iino T."/>
            <person name="Kitahara M."/>
            <person name="Oshida Y."/>
            <person name="Iida T."/>
            <person name="Kudo T."/>
            <person name="Itoh T."/>
            <person name="Ohkuma M."/>
        </authorList>
    </citation>
    <scope>NUCLEOTIDE SEQUENCE [LARGE SCALE GENOMIC DNA]</scope>
    <source>
        <strain evidence="2 3">Q-1</strain>
    </source>
</reference>
<proteinExistence type="predicted"/>
<dbReference type="PANTHER" id="PTHR45790">
    <property type="entry name" value="SIROHEME SYNTHASE-RELATED"/>
    <property type="match status" value="1"/>
</dbReference>
<dbReference type="PANTHER" id="PTHR45790:SF3">
    <property type="entry name" value="S-ADENOSYL-L-METHIONINE-DEPENDENT UROPORPHYRINOGEN III METHYLTRANSFERASE, CHLOROPLASTIC"/>
    <property type="match status" value="1"/>
</dbReference>
<dbReference type="EMBL" id="BKCN01000001">
    <property type="protein sequence ID" value="GER02381.1"/>
    <property type="molecule type" value="Genomic_DNA"/>
</dbReference>
<accession>A0A5A7N271</accession>
<gene>
    <name evidence="2" type="ORF">JCM17846_00630</name>
</gene>
<dbReference type="InterPro" id="IPR014776">
    <property type="entry name" value="4pyrrole_Mease_sub2"/>
</dbReference>
<dbReference type="InterPro" id="IPR050161">
    <property type="entry name" value="Siro_Cobalamin_biosynth"/>
</dbReference>
<dbReference type="GO" id="GO:0019354">
    <property type="term" value="P:siroheme biosynthetic process"/>
    <property type="evidence" value="ECO:0007669"/>
    <property type="project" value="TreeGrafter"/>
</dbReference>
<organism evidence="2 3">
    <name type="scientific">Iodidimonas nitroreducens</name>
    <dbReference type="NCBI Taxonomy" id="1236968"/>
    <lineage>
        <taxon>Bacteria</taxon>
        <taxon>Pseudomonadati</taxon>
        <taxon>Pseudomonadota</taxon>
        <taxon>Alphaproteobacteria</taxon>
        <taxon>Iodidimonadales</taxon>
        <taxon>Iodidimonadaceae</taxon>
        <taxon>Iodidimonas</taxon>
    </lineage>
</organism>
<dbReference type="InterPro" id="IPR035996">
    <property type="entry name" value="4pyrrol_Methylase_sf"/>
</dbReference>
<dbReference type="SUPFAM" id="SSF53790">
    <property type="entry name" value="Tetrapyrrole methylase"/>
    <property type="match status" value="1"/>
</dbReference>
<evidence type="ECO:0000256" key="1">
    <source>
        <dbReference type="ARBA" id="ARBA00023244"/>
    </source>
</evidence>